<dbReference type="PANTHER" id="PTHR34987:SF4">
    <property type="entry name" value="ALPHA-L-RHAMNOSIDASE C-TERMINAL DOMAIN-CONTAINING PROTEIN"/>
    <property type="match status" value="1"/>
</dbReference>
<organism evidence="3 4">
    <name type="scientific">Ectothiorhodospira mobilis</name>
    <dbReference type="NCBI Taxonomy" id="195064"/>
    <lineage>
        <taxon>Bacteria</taxon>
        <taxon>Pseudomonadati</taxon>
        <taxon>Pseudomonadota</taxon>
        <taxon>Gammaproteobacteria</taxon>
        <taxon>Chromatiales</taxon>
        <taxon>Ectothiorhodospiraceae</taxon>
        <taxon>Ectothiorhodospira</taxon>
    </lineage>
</organism>
<dbReference type="Proteomes" id="UP000199556">
    <property type="component" value="Unassembled WGS sequence"/>
</dbReference>
<dbReference type="Pfam" id="PF22422">
    <property type="entry name" value="MGH1-like_GH"/>
    <property type="match status" value="1"/>
</dbReference>
<evidence type="ECO:0000259" key="1">
    <source>
        <dbReference type="Pfam" id="PF14742"/>
    </source>
</evidence>
<dbReference type="Gene3D" id="1.50.10.10">
    <property type="match status" value="1"/>
</dbReference>
<dbReference type="InterPro" id="IPR012341">
    <property type="entry name" value="6hp_glycosidase-like_sf"/>
</dbReference>
<proteinExistence type="predicted"/>
<name>A0A1I4QI29_ECTMO</name>
<dbReference type="OrthoDB" id="9802524at2"/>
<protein>
    <submittedName>
        <fullName evidence="3">Glycogen debranching enzyme (Alpha-1,6-glucosidase)</fullName>
    </submittedName>
</protein>
<dbReference type="RefSeq" id="WP_090484048.1">
    <property type="nucleotide sequence ID" value="NZ_FOUO01000004.1"/>
</dbReference>
<keyword evidence="4" id="KW-1185">Reference proteome</keyword>
<sequence length="715" mass="80350">MEDAIQVDNRWYIPATSPRGDDRTRILKSDDAFAVFSRHGEIGRVGLGDQGLYFAGTRHLSRWQVLLAEREPMLLNSTVRLDNGRLLVDQTTPDLFRGGTLWLPKGTLHLRREAAMQDETLTERLQITNYHDTAARLPLEYRFDADFCDVFEVRGVQRQRRGEYLEPHREACALERRYQGLDGVLRRTRIQFSQAPDTLDGGAAVFHLELGPGATFELEVQVHCAADHPRPEPNLLPSRGPGRGTEPPAFARIFTDNEQFNDWVNRSEADLRMLLTHTRHGLYPYAGLPWFSTPFGRDGLITALQTLWLQPQIARGVLAFLAATQAQGHDDAAEAEPGKILHELRSGEMAALDEVPFRRYYGTVDATPLFVLLAGRYLRRTGDEGFVREIWPALRRALQWMEEKADERGFLTYARHGDKGLVQQGWKDSDDSVFHRDGRPADPPIALCEVQGYACEAFQQAGAMADRLGQAALARRWRARSRQMLEAIDRWFWMEAMGTFALALDGEGRPCAVRTSNAGHLLYNGAVKPARAASLARALVSAEACNGWGVRTVFAGEPRYNPMSYHNGSVWPHDTSLIAAGLARYGFKEEAMQLLEGLFNASIFFDIHRLPELFCGFDRLPGQAPTLYPVACTPQAWASGAVYMLLEAILGLDFSPRERQIRLRHPRLPDYLGWLRISGLGCGDASLDLVVRRHGRDVAVNVEQRRGDLELSVVI</sequence>
<gene>
    <name evidence="3" type="ORF">SAMN05421721_104146</name>
</gene>
<dbReference type="STRING" id="195064.SAMN05421721_104146"/>
<dbReference type="AlphaFoldDB" id="A0A1I4QI29"/>
<evidence type="ECO:0000259" key="2">
    <source>
        <dbReference type="Pfam" id="PF22422"/>
    </source>
</evidence>
<dbReference type="InterPro" id="IPR054491">
    <property type="entry name" value="MGH1-like_GH"/>
</dbReference>
<evidence type="ECO:0000313" key="3">
    <source>
        <dbReference type="EMBL" id="SFM39283.1"/>
    </source>
</evidence>
<reference evidence="3 4" key="1">
    <citation type="submission" date="2016-10" db="EMBL/GenBank/DDBJ databases">
        <authorList>
            <person name="de Groot N.N."/>
        </authorList>
    </citation>
    <scope>NUCLEOTIDE SEQUENCE [LARGE SCALE GENOMIC DNA]</scope>
    <source>
        <strain evidence="3 4">DSM 4180</strain>
    </source>
</reference>
<dbReference type="InterPro" id="IPR032856">
    <property type="entry name" value="GDE_N_bis"/>
</dbReference>
<evidence type="ECO:0000313" key="4">
    <source>
        <dbReference type="Proteomes" id="UP000199556"/>
    </source>
</evidence>
<feature type="domain" description="Putative glycogen debranching enzyme N-terminal" evidence="1">
    <location>
        <begin position="27"/>
        <end position="220"/>
    </location>
</feature>
<dbReference type="SUPFAM" id="SSF48208">
    <property type="entry name" value="Six-hairpin glycosidases"/>
    <property type="match status" value="1"/>
</dbReference>
<dbReference type="EMBL" id="FOUO01000004">
    <property type="protein sequence ID" value="SFM39283.1"/>
    <property type="molecule type" value="Genomic_DNA"/>
</dbReference>
<feature type="domain" description="Mannosylglycerate hydrolase MGH1-like glycoside hydrolase" evidence="2">
    <location>
        <begin position="302"/>
        <end position="599"/>
    </location>
</feature>
<dbReference type="Pfam" id="PF14742">
    <property type="entry name" value="GDE_N_bis"/>
    <property type="match status" value="1"/>
</dbReference>
<dbReference type="InterPro" id="IPR008928">
    <property type="entry name" value="6-hairpin_glycosidase_sf"/>
</dbReference>
<dbReference type="GO" id="GO:0005975">
    <property type="term" value="P:carbohydrate metabolic process"/>
    <property type="evidence" value="ECO:0007669"/>
    <property type="project" value="InterPro"/>
</dbReference>
<dbReference type="PANTHER" id="PTHR34987">
    <property type="entry name" value="C, PUTATIVE (AFU_ORTHOLOGUE AFUA_3G02880)-RELATED"/>
    <property type="match status" value="1"/>
</dbReference>
<accession>A0A1I4QI29</accession>